<evidence type="ECO:0000313" key="13">
    <source>
        <dbReference type="RefSeq" id="XP_012939794.1"/>
    </source>
</evidence>
<evidence type="ECO:0000256" key="1">
    <source>
        <dbReference type="ARBA" id="ARBA00004496"/>
    </source>
</evidence>
<dbReference type="Proteomes" id="UP000694888">
    <property type="component" value="Unplaced"/>
</dbReference>
<dbReference type="InterPro" id="IPR013785">
    <property type="entry name" value="Aldolase_TIM"/>
</dbReference>
<dbReference type="PANTHER" id="PTHR12128:SF21">
    <property type="entry name" value="N-ACETYLNEURAMINATE LYASE"/>
    <property type="match status" value="1"/>
</dbReference>
<evidence type="ECO:0000256" key="3">
    <source>
        <dbReference type="ARBA" id="ARBA00006324"/>
    </source>
</evidence>
<evidence type="ECO:0000313" key="12">
    <source>
        <dbReference type="Proteomes" id="UP000694888"/>
    </source>
</evidence>
<organism evidence="12 13">
    <name type="scientific">Aplysia californica</name>
    <name type="common">California sea hare</name>
    <dbReference type="NCBI Taxonomy" id="6500"/>
    <lineage>
        <taxon>Eukaryota</taxon>
        <taxon>Metazoa</taxon>
        <taxon>Spiralia</taxon>
        <taxon>Lophotrochozoa</taxon>
        <taxon>Mollusca</taxon>
        <taxon>Gastropoda</taxon>
        <taxon>Heterobranchia</taxon>
        <taxon>Euthyneura</taxon>
        <taxon>Tectipleura</taxon>
        <taxon>Aplysiida</taxon>
        <taxon>Aplysioidea</taxon>
        <taxon>Aplysiidae</taxon>
        <taxon>Aplysia</taxon>
    </lineage>
</organism>
<protein>
    <recommendedName>
        <fullName evidence="5">N-acetylneuraminate lyase</fullName>
        <ecNumber evidence="5">4.1.3.3</ecNumber>
    </recommendedName>
</protein>
<keyword evidence="9" id="KW-0119">Carbohydrate metabolism</keyword>
<dbReference type="PIRSF" id="PIRSF001365">
    <property type="entry name" value="DHDPS"/>
    <property type="match status" value="1"/>
</dbReference>
<keyword evidence="12" id="KW-1185">Reference proteome</keyword>
<gene>
    <name evidence="13" type="primary">LOC101851203</name>
</gene>
<evidence type="ECO:0000256" key="2">
    <source>
        <dbReference type="ARBA" id="ARBA00004878"/>
    </source>
</evidence>
<dbReference type="GeneID" id="101851203"/>
<comment type="subunit">
    <text evidence="4">Homotetramer.</text>
</comment>
<comment type="catalytic activity">
    <reaction evidence="10">
        <text>aceneuramate = aldehydo-N-acetyl-D-mannosamine + pyruvate</text>
        <dbReference type="Rhea" id="RHEA:23296"/>
        <dbReference type="ChEBI" id="CHEBI:15361"/>
        <dbReference type="ChEBI" id="CHEBI:17122"/>
        <dbReference type="ChEBI" id="CHEBI:173083"/>
        <dbReference type="EC" id="4.1.3.3"/>
    </reaction>
</comment>
<evidence type="ECO:0000256" key="4">
    <source>
        <dbReference type="ARBA" id="ARBA00011881"/>
    </source>
</evidence>
<evidence type="ECO:0000256" key="7">
    <source>
        <dbReference type="ARBA" id="ARBA00023239"/>
    </source>
</evidence>
<dbReference type="GO" id="GO:0016829">
    <property type="term" value="F:lyase activity"/>
    <property type="evidence" value="ECO:0007669"/>
    <property type="project" value="UniProtKB-KW"/>
</dbReference>
<comment type="pathway">
    <text evidence="2">Amino-sugar metabolism; N-acetylneuraminate degradation.</text>
</comment>
<dbReference type="RefSeq" id="XP_012939794.1">
    <property type="nucleotide sequence ID" value="XM_013084340.2"/>
</dbReference>
<dbReference type="PANTHER" id="PTHR12128">
    <property type="entry name" value="DIHYDRODIPICOLINATE SYNTHASE"/>
    <property type="match status" value="1"/>
</dbReference>
<name>A0ABM1A2Z9_APLCA</name>
<proteinExistence type="inferred from homology"/>
<dbReference type="PRINTS" id="PR00146">
    <property type="entry name" value="DHPICSNTHASE"/>
</dbReference>
<evidence type="ECO:0000256" key="10">
    <source>
        <dbReference type="ARBA" id="ARBA00044906"/>
    </source>
</evidence>
<evidence type="ECO:0000256" key="5">
    <source>
        <dbReference type="ARBA" id="ARBA00012911"/>
    </source>
</evidence>
<comment type="subcellular location">
    <subcellularLocation>
        <location evidence="1">Cytoplasm</location>
    </subcellularLocation>
</comment>
<keyword evidence="8" id="KW-0704">Schiff base</keyword>
<evidence type="ECO:0000256" key="6">
    <source>
        <dbReference type="ARBA" id="ARBA00022490"/>
    </source>
</evidence>
<dbReference type="SUPFAM" id="SSF51569">
    <property type="entry name" value="Aldolase"/>
    <property type="match status" value="1"/>
</dbReference>
<dbReference type="InterPro" id="IPR002220">
    <property type="entry name" value="DapA-like"/>
</dbReference>
<keyword evidence="7 11" id="KW-0456">Lyase</keyword>
<accession>A0ABM1A2Z9</accession>
<sequence>MGQVPEDFKITGAIAAPATALKSNGDVNPEAVADYVNFLANNEIDGVFVLGTLGEGLSLSVSERKEVAEAWVKEAKDKLSSVIVHVGAGNIRDSIELAQHAQKIGATAIACMLPSYFKPSTEAVAVEYIQQVAAAAPETPFYYYCINFMSGIYLNTAKILELASGRIPNLRGAKISSRELPSLLDSSRVCGGKLQIMVGTDEQFLPCLTLGIRVPVLNSFLGSLYKRLLKAFDAGDMDTARDEMVQARKLVLIRSKYIDGPAYVKAAMKCLGVDLGPVRLPLEDMPEHLLPSLKQDLKDLGLPVQ</sequence>
<reference evidence="13" key="1">
    <citation type="submission" date="2025-08" db="UniProtKB">
        <authorList>
            <consortium name="RefSeq"/>
        </authorList>
    </citation>
    <scope>IDENTIFICATION</scope>
</reference>
<dbReference type="EC" id="4.1.3.3" evidence="5"/>
<dbReference type="Pfam" id="PF00701">
    <property type="entry name" value="DHDPS"/>
    <property type="match status" value="1"/>
</dbReference>
<evidence type="ECO:0000256" key="9">
    <source>
        <dbReference type="ARBA" id="ARBA00023277"/>
    </source>
</evidence>
<dbReference type="SMART" id="SM01130">
    <property type="entry name" value="DHDPS"/>
    <property type="match status" value="1"/>
</dbReference>
<comment type="similarity">
    <text evidence="3">Belongs to the DapA family. NanA subfamily.</text>
</comment>
<keyword evidence="6" id="KW-0963">Cytoplasm</keyword>
<evidence type="ECO:0000256" key="11">
    <source>
        <dbReference type="PIRNR" id="PIRNR001365"/>
    </source>
</evidence>
<evidence type="ECO:0000256" key="8">
    <source>
        <dbReference type="ARBA" id="ARBA00023270"/>
    </source>
</evidence>
<dbReference type="Gene3D" id="3.20.20.70">
    <property type="entry name" value="Aldolase class I"/>
    <property type="match status" value="1"/>
</dbReference>